<accession>A0AAW5W0R7</accession>
<dbReference type="RefSeq" id="WP_080655570.1">
    <property type="nucleotide sequence ID" value="NZ_JAPKNB010000014.1"/>
</dbReference>
<gene>
    <name evidence="3" type="ORF">OSH02_17155</name>
</gene>
<dbReference type="PIRSF" id="PIRSF017082">
    <property type="entry name" value="YflP"/>
    <property type="match status" value="1"/>
</dbReference>
<keyword evidence="2" id="KW-0472">Membrane</keyword>
<dbReference type="Gene3D" id="3.40.190.150">
    <property type="entry name" value="Bordetella uptake gene, domain 1"/>
    <property type="match status" value="1"/>
</dbReference>
<dbReference type="PANTHER" id="PTHR42928:SF5">
    <property type="entry name" value="BLR1237 PROTEIN"/>
    <property type="match status" value="1"/>
</dbReference>
<comment type="caution">
    <text evidence="3">The sequence shown here is derived from an EMBL/GenBank/DDBJ whole genome shotgun (WGS) entry which is preliminary data.</text>
</comment>
<dbReference type="PANTHER" id="PTHR42928">
    <property type="entry name" value="TRICARBOXYLATE-BINDING PROTEIN"/>
    <property type="match status" value="1"/>
</dbReference>
<dbReference type="InterPro" id="IPR042100">
    <property type="entry name" value="Bug_dom1"/>
</dbReference>
<proteinExistence type="inferred from homology"/>
<sequence length="337" mass="35840">MHNPFTSRTGRACRTTVHGLLKAVVSLVLFAGTATSWAQWPAAPIKIIVPYAPGSAPDVAMRPLAASMARNLGASIVIENRPGASGIIGMQALMRSEPDGYTLGFGNVVSLAINAGLYPDLPYNPVKDFAPISLAIGNANALMVRKDLPFSTVQELLDYARQNPEKLLMGSAGIGSTGHLSGMMMQQKAGVKMVHVPYKNGLDGLSNLVGGDIDIMFENMALALPYIRDGKVNVVAVTSAVRAQALPQVPTLLESGVDVADFVAWGGLIAPAGTAPEIIAKLNQSVHQALQDPEVIRTNETLAVEVMPSTPEAFHQRIERELPQWRDIIQISGASTF</sequence>
<dbReference type="Gene3D" id="3.40.190.10">
    <property type="entry name" value="Periplasmic binding protein-like II"/>
    <property type="match status" value="1"/>
</dbReference>
<keyword evidence="2" id="KW-1133">Transmembrane helix</keyword>
<reference evidence="3" key="1">
    <citation type="submission" date="2022-11" db="EMBL/GenBank/DDBJ databases">
        <title>Biodiversity and phylogenetic relationships of bacteria.</title>
        <authorList>
            <person name="Machado R.A.R."/>
            <person name="Bhat A."/>
            <person name="Loulou A."/>
            <person name="Kallel S."/>
        </authorList>
    </citation>
    <scope>NUCLEOTIDE SEQUENCE</scope>
    <source>
        <strain evidence="3">DSM 16503</strain>
    </source>
</reference>
<evidence type="ECO:0000256" key="2">
    <source>
        <dbReference type="SAM" id="Phobius"/>
    </source>
</evidence>
<dbReference type="Pfam" id="PF03401">
    <property type="entry name" value="TctC"/>
    <property type="match status" value="1"/>
</dbReference>
<evidence type="ECO:0000256" key="1">
    <source>
        <dbReference type="ARBA" id="ARBA00006987"/>
    </source>
</evidence>
<keyword evidence="2" id="KW-0812">Transmembrane</keyword>
<comment type="similarity">
    <text evidence="1">Belongs to the UPF0065 (bug) family.</text>
</comment>
<evidence type="ECO:0000313" key="3">
    <source>
        <dbReference type="EMBL" id="MCX5567102.1"/>
    </source>
</evidence>
<dbReference type="SUPFAM" id="SSF53850">
    <property type="entry name" value="Periplasmic binding protein-like II"/>
    <property type="match status" value="1"/>
</dbReference>
<dbReference type="AlphaFoldDB" id="A0AAW5W0R7"/>
<dbReference type="EMBL" id="JAPKNB010000014">
    <property type="protein sequence ID" value="MCX5567102.1"/>
    <property type="molecule type" value="Genomic_DNA"/>
</dbReference>
<organism evidence="3 4">
    <name type="scientific">Alcaligenes phenolicus</name>
    <dbReference type="NCBI Taxonomy" id="232846"/>
    <lineage>
        <taxon>Bacteria</taxon>
        <taxon>Pseudomonadati</taxon>
        <taxon>Pseudomonadota</taxon>
        <taxon>Betaproteobacteria</taxon>
        <taxon>Burkholderiales</taxon>
        <taxon>Alcaligenaceae</taxon>
        <taxon>Alcaligenes</taxon>
    </lineage>
</organism>
<name>A0AAW5W0R7_9BURK</name>
<dbReference type="CDD" id="cd07012">
    <property type="entry name" value="PBP2_Bug_TTT"/>
    <property type="match status" value="1"/>
</dbReference>
<dbReference type="InterPro" id="IPR005064">
    <property type="entry name" value="BUG"/>
</dbReference>
<protein>
    <submittedName>
        <fullName evidence="3">Tripartite tricarboxylate transporter substrate binding protein</fullName>
    </submittedName>
</protein>
<dbReference type="Proteomes" id="UP001208074">
    <property type="component" value="Unassembled WGS sequence"/>
</dbReference>
<feature type="transmembrane region" description="Helical" evidence="2">
    <location>
        <begin position="20"/>
        <end position="40"/>
    </location>
</feature>
<evidence type="ECO:0000313" key="4">
    <source>
        <dbReference type="Proteomes" id="UP001208074"/>
    </source>
</evidence>